<dbReference type="InterPro" id="IPR024078">
    <property type="entry name" value="LmbE-like_dom_sf"/>
</dbReference>
<dbReference type="PANTHER" id="PTHR12993">
    <property type="entry name" value="N-ACETYLGLUCOSAMINYL-PHOSPHATIDYLINOSITOL DE-N-ACETYLASE-RELATED"/>
    <property type="match status" value="1"/>
</dbReference>
<sequence length="260" mass="29362">MGTLAHLLVDDRIIVGHGTSKSQWLRAFEKQPLPKLNFESFYSKRIIIVAPHPDDEILGCGGLIQQLRAQNCTILILAVSNGTQSHPQSKKYSPDELDIIRPQETLAALNCLGVTDYCQRIALNLSDGHLHLQTQDLSHGLSKIVQPNDILICSYMLDGHPDHEAVGRTTHAFAKAQGLFYLQVLIWAWHWAAPFDPRIDWEQARTYQLTEEQLTKKHQAILQFKTQLEADESTGRGAVLSPEVINRLLMPYEVYLSDSF</sequence>
<evidence type="ECO:0000313" key="1">
    <source>
        <dbReference type="EMBL" id="RZF55860.1"/>
    </source>
</evidence>
<dbReference type="GO" id="GO:0016811">
    <property type="term" value="F:hydrolase activity, acting on carbon-nitrogen (but not peptide) bonds, in linear amides"/>
    <property type="evidence" value="ECO:0007669"/>
    <property type="project" value="TreeGrafter"/>
</dbReference>
<dbReference type="Proteomes" id="UP000292110">
    <property type="component" value="Unassembled WGS sequence"/>
</dbReference>
<dbReference type="Pfam" id="PF02585">
    <property type="entry name" value="PIG-L"/>
    <property type="match status" value="1"/>
</dbReference>
<dbReference type="EMBL" id="SGIM01000002">
    <property type="protein sequence ID" value="RZF55860.1"/>
    <property type="molecule type" value="Genomic_DNA"/>
</dbReference>
<dbReference type="AlphaFoldDB" id="A0A4Q6XL60"/>
<accession>A0A4Q6XL60</accession>
<name>A0A4Q6XL60_9GAMM</name>
<comment type="caution">
    <text evidence="1">The sequence shown here is derived from an EMBL/GenBank/DDBJ whole genome shotgun (WGS) entry which is preliminary data.</text>
</comment>
<dbReference type="InterPro" id="IPR003737">
    <property type="entry name" value="GlcNAc_PI_deacetylase-related"/>
</dbReference>
<organism evidence="1 2">
    <name type="scientific">Acinetobacter halotolerans</name>
    <dbReference type="NCBI Taxonomy" id="1752076"/>
    <lineage>
        <taxon>Bacteria</taxon>
        <taxon>Pseudomonadati</taxon>
        <taxon>Pseudomonadota</taxon>
        <taxon>Gammaproteobacteria</taxon>
        <taxon>Moraxellales</taxon>
        <taxon>Moraxellaceae</taxon>
        <taxon>Acinetobacter</taxon>
    </lineage>
</organism>
<proteinExistence type="predicted"/>
<dbReference type="Gene3D" id="3.40.50.10320">
    <property type="entry name" value="LmbE-like"/>
    <property type="match status" value="1"/>
</dbReference>
<gene>
    <name evidence="1" type="ORF">EXE30_03375</name>
</gene>
<protein>
    <submittedName>
        <fullName evidence="1">PIG-L family deacetylase</fullName>
    </submittedName>
</protein>
<evidence type="ECO:0000313" key="2">
    <source>
        <dbReference type="Proteomes" id="UP000292110"/>
    </source>
</evidence>
<reference evidence="1 2" key="1">
    <citation type="submission" date="2019-02" db="EMBL/GenBank/DDBJ databases">
        <title>The draft genome of Acinetobacter halotolerans strain JCM 31009.</title>
        <authorList>
            <person name="Qin J."/>
            <person name="Feng Y."/>
            <person name="Nemec A."/>
            <person name="Zong Z."/>
        </authorList>
    </citation>
    <scope>NUCLEOTIDE SEQUENCE [LARGE SCALE GENOMIC DNA]</scope>
    <source>
        <strain evidence="1 2">JCM 31009</strain>
    </source>
</reference>
<keyword evidence="2" id="KW-1185">Reference proteome</keyword>
<dbReference type="SUPFAM" id="SSF102588">
    <property type="entry name" value="LmbE-like"/>
    <property type="match status" value="1"/>
</dbReference>
<dbReference type="PANTHER" id="PTHR12993:SF11">
    <property type="entry name" value="N-ACETYLGLUCOSAMINYL-PHOSPHATIDYLINOSITOL DE-N-ACETYLASE"/>
    <property type="match status" value="1"/>
</dbReference>
<dbReference type="RefSeq" id="WP_130161197.1">
    <property type="nucleotide sequence ID" value="NZ_SGIM01000002.1"/>
</dbReference>